<gene>
    <name evidence="2" type="ORF">METZ01_LOCUS490880</name>
</gene>
<feature type="non-terminal residue" evidence="2">
    <location>
        <position position="1"/>
    </location>
</feature>
<sequence>MEAINSFKEIFLEVWNDGVFGLNASEIIVSIIIFLIFYVLRRLFARFIIRRL</sequence>
<dbReference type="EMBL" id="UINC01213312">
    <property type="protein sequence ID" value="SVE38026.1"/>
    <property type="molecule type" value="Genomic_DNA"/>
</dbReference>
<feature type="transmembrane region" description="Helical" evidence="1">
    <location>
        <begin position="20"/>
        <end position="40"/>
    </location>
</feature>
<name>A0A383D0F2_9ZZZZ</name>
<evidence type="ECO:0000313" key="2">
    <source>
        <dbReference type="EMBL" id="SVE38026.1"/>
    </source>
</evidence>
<accession>A0A383D0F2</accession>
<keyword evidence="1" id="KW-0472">Membrane</keyword>
<dbReference type="AlphaFoldDB" id="A0A383D0F2"/>
<organism evidence="2">
    <name type="scientific">marine metagenome</name>
    <dbReference type="NCBI Taxonomy" id="408172"/>
    <lineage>
        <taxon>unclassified sequences</taxon>
        <taxon>metagenomes</taxon>
        <taxon>ecological metagenomes</taxon>
    </lineage>
</organism>
<protein>
    <submittedName>
        <fullName evidence="2">Uncharacterized protein</fullName>
    </submittedName>
</protein>
<proteinExistence type="predicted"/>
<keyword evidence="1" id="KW-0812">Transmembrane</keyword>
<evidence type="ECO:0000256" key="1">
    <source>
        <dbReference type="SAM" id="Phobius"/>
    </source>
</evidence>
<feature type="non-terminal residue" evidence="2">
    <location>
        <position position="52"/>
    </location>
</feature>
<reference evidence="2" key="1">
    <citation type="submission" date="2018-05" db="EMBL/GenBank/DDBJ databases">
        <authorList>
            <person name="Lanie J.A."/>
            <person name="Ng W.-L."/>
            <person name="Kazmierczak K.M."/>
            <person name="Andrzejewski T.M."/>
            <person name="Davidsen T.M."/>
            <person name="Wayne K.J."/>
            <person name="Tettelin H."/>
            <person name="Glass J.I."/>
            <person name="Rusch D."/>
            <person name="Podicherti R."/>
            <person name="Tsui H.-C.T."/>
            <person name="Winkler M.E."/>
        </authorList>
    </citation>
    <scope>NUCLEOTIDE SEQUENCE</scope>
</reference>
<keyword evidence="1" id="KW-1133">Transmembrane helix</keyword>